<dbReference type="SUPFAM" id="SSF48317">
    <property type="entry name" value="Acid phosphatase/Vanadium-dependent haloperoxidase"/>
    <property type="match status" value="1"/>
</dbReference>
<dbReference type="UniPathway" id="UPA00085"/>
<dbReference type="CDD" id="cd03390">
    <property type="entry name" value="PAP2_containing_1_like"/>
    <property type="match status" value="1"/>
</dbReference>
<organism evidence="8 9">
    <name type="scientific">Mizuhopecten yessoensis</name>
    <name type="common">Japanese scallop</name>
    <name type="synonym">Patinopecten yessoensis</name>
    <dbReference type="NCBI Taxonomy" id="6573"/>
    <lineage>
        <taxon>Eukaryota</taxon>
        <taxon>Metazoa</taxon>
        <taxon>Spiralia</taxon>
        <taxon>Lophotrochozoa</taxon>
        <taxon>Mollusca</taxon>
        <taxon>Bivalvia</taxon>
        <taxon>Autobranchia</taxon>
        <taxon>Pteriomorphia</taxon>
        <taxon>Pectinida</taxon>
        <taxon>Pectinoidea</taxon>
        <taxon>Pectinidae</taxon>
        <taxon>Mizuhopecten</taxon>
    </lineage>
</organism>
<dbReference type="PANTHER" id="PTHR10165:SF35">
    <property type="entry name" value="RE23632P"/>
    <property type="match status" value="1"/>
</dbReference>
<keyword evidence="5 6" id="KW-0472">Membrane</keyword>
<dbReference type="GO" id="GO:0016020">
    <property type="term" value="C:membrane"/>
    <property type="evidence" value="ECO:0007669"/>
    <property type="project" value="UniProtKB-SubCell"/>
</dbReference>
<dbReference type="InterPro" id="IPR036938">
    <property type="entry name" value="PAP2/HPO_sf"/>
</dbReference>
<dbReference type="Proteomes" id="UP000242188">
    <property type="component" value="Unassembled WGS sequence"/>
</dbReference>
<feature type="domain" description="Phosphatidic acid phosphatase type 2/haloperoxidase" evidence="7">
    <location>
        <begin position="90"/>
        <end position="227"/>
    </location>
</feature>
<feature type="transmembrane region" description="Helical" evidence="6">
    <location>
        <begin position="59"/>
        <end position="78"/>
    </location>
</feature>
<evidence type="ECO:0000313" key="8">
    <source>
        <dbReference type="EMBL" id="OWF51701.1"/>
    </source>
</evidence>
<dbReference type="GO" id="GO:0006644">
    <property type="term" value="P:phospholipid metabolic process"/>
    <property type="evidence" value="ECO:0007669"/>
    <property type="project" value="UniProtKB-UniPathway"/>
</dbReference>
<evidence type="ECO:0000256" key="5">
    <source>
        <dbReference type="ARBA" id="ARBA00023136"/>
    </source>
</evidence>
<dbReference type="SMART" id="SM00014">
    <property type="entry name" value="acidPPc"/>
    <property type="match status" value="1"/>
</dbReference>
<evidence type="ECO:0000313" key="9">
    <source>
        <dbReference type="Proteomes" id="UP000242188"/>
    </source>
</evidence>
<feature type="transmembrane region" description="Helical" evidence="6">
    <location>
        <begin position="184"/>
        <end position="203"/>
    </location>
</feature>
<feature type="transmembrane region" description="Helical" evidence="6">
    <location>
        <begin position="90"/>
        <end position="110"/>
    </location>
</feature>
<evidence type="ECO:0000259" key="7">
    <source>
        <dbReference type="SMART" id="SM00014"/>
    </source>
</evidence>
<evidence type="ECO:0000256" key="1">
    <source>
        <dbReference type="ARBA" id="ARBA00004141"/>
    </source>
</evidence>
<dbReference type="InterPro" id="IPR000326">
    <property type="entry name" value="PAP2/HPO"/>
</dbReference>
<dbReference type="STRING" id="6573.A0A210QSJ6"/>
<keyword evidence="9" id="KW-1185">Reference proteome</keyword>
<dbReference type="Pfam" id="PF01569">
    <property type="entry name" value="PAP2"/>
    <property type="match status" value="1"/>
</dbReference>
<dbReference type="Gene3D" id="1.20.144.10">
    <property type="entry name" value="Phosphatidic acid phosphatase type 2/haloperoxidase"/>
    <property type="match status" value="1"/>
</dbReference>
<dbReference type="InterPro" id="IPR043216">
    <property type="entry name" value="PAP-like"/>
</dbReference>
<dbReference type="PANTHER" id="PTHR10165">
    <property type="entry name" value="LIPID PHOSPHATE PHOSPHATASE"/>
    <property type="match status" value="1"/>
</dbReference>
<reference evidence="8 9" key="1">
    <citation type="journal article" date="2017" name="Nat. Ecol. Evol.">
        <title>Scallop genome provides insights into evolution of bilaterian karyotype and development.</title>
        <authorList>
            <person name="Wang S."/>
            <person name="Zhang J."/>
            <person name="Jiao W."/>
            <person name="Li J."/>
            <person name="Xun X."/>
            <person name="Sun Y."/>
            <person name="Guo X."/>
            <person name="Huan P."/>
            <person name="Dong B."/>
            <person name="Zhang L."/>
            <person name="Hu X."/>
            <person name="Sun X."/>
            <person name="Wang J."/>
            <person name="Zhao C."/>
            <person name="Wang Y."/>
            <person name="Wang D."/>
            <person name="Huang X."/>
            <person name="Wang R."/>
            <person name="Lv J."/>
            <person name="Li Y."/>
            <person name="Zhang Z."/>
            <person name="Liu B."/>
            <person name="Lu W."/>
            <person name="Hui Y."/>
            <person name="Liang J."/>
            <person name="Zhou Z."/>
            <person name="Hou R."/>
            <person name="Li X."/>
            <person name="Liu Y."/>
            <person name="Li H."/>
            <person name="Ning X."/>
            <person name="Lin Y."/>
            <person name="Zhao L."/>
            <person name="Xing Q."/>
            <person name="Dou J."/>
            <person name="Li Y."/>
            <person name="Mao J."/>
            <person name="Guo H."/>
            <person name="Dou H."/>
            <person name="Li T."/>
            <person name="Mu C."/>
            <person name="Jiang W."/>
            <person name="Fu Q."/>
            <person name="Fu X."/>
            <person name="Miao Y."/>
            <person name="Liu J."/>
            <person name="Yu Q."/>
            <person name="Li R."/>
            <person name="Liao H."/>
            <person name="Li X."/>
            <person name="Kong Y."/>
            <person name="Jiang Z."/>
            <person name="Chourrout D."/>
            <person name="Li R."/>
            <person name="Bao Z."/>
        </authorList>
    </citation>
    <scope>NUCLEOTIDE SEQUENCE [LARGE SCALE GENOMIC DNA]</scope>
    <source>
        <strain evidence="8 9">PY_sf001</strain>
    </source>
</reference>
<protein>
    <submittedName>
        <fullName evidence="8">Phosphatidate phosphatase PPAPDC1A</fullName>
    </submittedName>
</protein>
<keyword evidence="4 6" id="KW-1133">Transmembrane helix</keyword>
<feature type="transmembrane region" description="Helical" evidence="6">
    <location>
        <begin position="7"/>
        <end position="27"/>
    </location>
</feature>
<evidence type="ECO:0000256" key="4">
    <source>
        <dbReference type="ARBA" id="ARBA00022989"/>
    </source>
</evidence>
<dbReference type="OrthoDB" id="10030083at2759"/>
<evidence type="ECO:0000256" key="2">
    <source>
        <dbReference type="ARBA" id="ARBA00008816"/>
    </source>
</evidence>
<accession>A0A210QSJ6</accession>
<comment type="similarity">
    <text evidence="2">Belongs to the PA-phosphatase related phosphoesterase family.</text>
</comment>
<name>A0A210QSJ6_MIZYE</name>
<dbReference type="AlphaFoldDB" id="A0A210QSJ6"/>
<dbReference type="GO" id="GO:0008195">
    <property type="term" value="F:phosphatidate phosphatase activity"/>
    <property type="evidence" value="ECO:0007669"/>
    <property type="project" value="TreeGrafter"/>
</dbReference>
<dbReference type="GO" id="GO:0046839">
    <property type="term" value="P:phospholipid dephosphorylation"/>
    <property type="evidence" value="ECO:0007669"/>
    <property type="project" value="TreeGrafter"/>
</dbReference>
<comment type="caution">
    <text evidence="8">The sequence shown here is derived from an EMBL/GenBank/DDBJ whole genome shotgun (WGS) entry which is preliminary data.</text>
</comment>
<proteinExistence type="inferred from homology"/>
<evidence type="ECO:0000256" key="3">
    <source>
        <dbReference type="ARBA" id="ARBA00022692"/>
    </source>
</evidence>
<feature type="transmembrane region" description="Helical" evidence="6">
    <location>
        <begin position="209"/>
        <end position="227"/>
    </location>
</feature>
<dbReference type="EMBL" id="NEDP02002114">
    <property type="protein sequence ID" value="OWF51701.1"/>
    <property type="molecule type" value="Genomic_DNA"/>
</dbReference>
<comment type="subcellular location">
    <subcellularLocation>
        <location evidence="1">Membrane</location>
        <topology evidence="1">Multi-pass membrane protein</topology>
    </subcellularLocation>
</comment>
<evidence type="ECO:0000256" key="6">
    <source>
        <dbReference type="SAM" id="Phobius"/>
    </source>
</evidence>
<keyword evidence="3 6" id="KW-0812">Transmembrane</keyword>
<gene>
    <name evidence="8" type="ORF">KP79_PYT17005</name>
</gene>
<sequence>MATTLRLHNSFILEICLRIFLAIFFYISDDAVPFRRKIQPEEYWLYQFPRTPSYYPSRYLWRTVYGAPIMVIGAMYLWKKDITDLKQAVLGVVLSVFLTGSVTNCIKLGVGRPRPDFIARCFPDGAFNDEFRCTGNELDVIQGYKSFPSGHSSFAFSSLGFLALYVAGKLQCFSHRGRGQTWRMFCVVCLLLWAVMISVSRTADYHHHWQDVSVGSVLGMAIAYMCYRQYYPAINKLNSDIPYVSITQELEMPSTPLFSNTANDDILKIV</sequence>